<dbReference type="Gene3D" id="3.40.50.720">
    <property type="entry name" value="NAD(P)-binding Rossmann-like Domain"/>
    <property type="match status" value="1"/>
</dbReference>
<dbReference type="PANTHER" id="PTHR24321:SF8">
    <property type="entry name" value="ESTRADIOL 17-BETA-DEHYDROGENASE 8-RELATED"/>
    <property type="match status" value="1"/>
</dbReference>
<organism evidence="6 7">
    <name type="scientific">Nakamurella endophytica</name>
    <dbReference type="NCBI Taxonomy" id="1748367"/>
    <lineage>
        <taxon>Bacteria</taxon>
        <taxon>Bacillati</taxon>
        <taxon>Actinomycetota</taxon>
        <taxon>Actinomycetes</taxon>
        <taxon>Nakamurellales</taxon>
        <taxon>Nakamurellaceae</taxon>
        <taxon>Nakamurella</taxon>
    </lineage>
</organism>
<keyword evidence="7" id="KW-1185">Reference proteome</keyword>
<reference evidence="6" key="1">
    <citation type="journal article" date="2014" name="Int. J. Syst. Evol. Microbiol.">
        <title>Complete genome sequence of Corynebacterium casei LMG S-19264T (=DSM 44701T), isolated from a smear-ripened cheese.</title>
        <authorList>
            <consortium name="US DOE Joint Genome Institute (JGI-PGF)"/>
            <person name="Walter F."/>
            <person name="Albersmeier A."/>
            <person name="Kalinowski J."/>
            <person name="Ruckert C."/>
        </authorList>
    </citation>
    <scope>NUCLEOTIDE SEQUENCE</scope>
    <source>
        <strain evidence="6">CGMCC 4.7308</strain>
    </source>
</reference>
<keyword evidence="2" id="KW-0560">Oxidoreductase</keyword>
<dbReference type="PRINTS" id="PR00080">
    <property type="entry name" value="SDRFAMILY"/>
</dbReference>
<dbReference type="FunFam" id="3.40.50.720:FF:000084">
    <property type="entry name" value="Short-chain dehydrogenase reductase"/>
    <property type="match status" value="1"/>
</dbReference>
<dbReference type="Pfam" id="PF13561">
    <property type="entry name" value="adh_short_C2"/>
    <property type="match status" value="1"/>
</dbReference>
<comment type="caution">
    <text evidence="6">The sequence shown here is derived from an EMBL/GenBank/DDBJ whole genome shotgun (WGS) entry which is preliminary data.</text>
</comment>
<dbReference type="InterPro" id="IPR057326">
    <property type="entry name" value="KR_dom"/>
</dbReference>
<evidence type="ECO:0000259" key="5">
    <source>
        <dbReference type="SMART" id="SM00822"/>
    </source>
</evidence>
<evidence type="ECO:0000256" key="1">
    <source>
        <dbReference type="ARBA" id="ARBA00006484"/>
    </source>
</evidence>
<gene>
    <name evidence="6" type="ORF">GCM10011594_19280</name>
</gene>
<reference evidence="6" key="2">
    <citation type="submission" date="2020-09" db="EMBL/GenBank/DDBJ databases">
        <authorList>
            <person name="Sun Q."/>
            <person name="Zhou Y."/>
        </authorList>
    </citation>
    <scope>NUCLEOTIDE SEQUENCE</scope>
    <source>
        <strain evidence="6">CGMCC 4.7308</strain>
    </source>
</reference>
<protein>
    <submittedName>
        <fullName evidence="6">Short-chain dehydrogenase</fullName>
    </submittedName>
</protein>
<dbReference type="InterPro" id="IPR020904">
    <property type="entry name" value="Sc_DH/Rdtase_CS"/>
</dbReference>
<feature type="region of interest" description="Disordered" evidence="4">
    <location>
        <begin position="1"/>
        <end position="25"/>
    </location>
</feature>
<comment type="similarity">
    <text evidence="1">Belongs to the short-chain dehydrogenases/reductases (SDR) family.</text>
</comment>
<dbReference type="SMART" id="SM00822">
    <property type="entry name" value="PKS_KR"/>
    <property type="match status" value="1"/>
</dbReference>
<name>A0A917SXC6_9ACTN</name>
<dbReference type="AlphaFoldDB" id="A0A917SXC6"/>
<accession>A0A917SXC6</accession>
<sequence>MTAADPSGGSTPPAPARRSSDAGPRVAVVTGGAGGIGRAVVERLAADGHQVVSLDLRHPEPVAGAAECLDVDITDGAAVQRCVDGVVQRFGGIDVLVNNAGLLECFAVHDTPDDVWHRMLAVNLTGPFLLSRACLPALRSRPGSSIVTMSSVHAVASVPRTAAYAATKGALLALTRQMAVDYADDGVRVNAVVVGSVDTAMSARHGAAIARDHVEVHPPSGALGRMAQPVEIAGAVAFLVSPAASFVTGSAMVVDGGLTVRLM</sequence>
<evidence type="ECO:0000256" key="3">
    <source>
        <dbReference type="ARBA" id="ARBA00023027"/>
    </source>
</evidence>
<dbReference type="InterPro" id="IPR002347">
    <property type="entry name" value="SDR_fam"/>
</dbReference>
<evidence type="ECO:0000256" key="4">
    <source>
        <dbReference type="SAM" id="MobiDB-lite"/>
    </source>
</evidence>
<keyword evidence="3" id="KW-0520">NAD</keyword>
<dbReference type="CDD" id="cd05233">
    <property type="entry name" value="SDR_c"/>
    <property type="match status" value="1"/>
</dbReference>
<dbReference type="PANTHER" id="PTHR24321">
    <property type="entry name" value="DEHYDROGENASES, SHORT CHAIN"/>
    <property type="match status" value="1"/>
</dbReference>
<evidence type="ECO:0000256" key="2">
    <source>
        <dbReference type="ARBA" id="ARBA00023002"/>
    </source>
</evidence>
<dbReference type="PROSITE" id="PS00061">
    <property type="entry name" value="ADH_SHORT"/>
    <property type="match status" value="1"/>
</dbReference>
<dbReference type="SUPFAM" id="SSF51735">
    <property type="entry name" value="NAD(P)-binding Rossmann-fold domains"/>
    <property type="match status" value="1"/>
</dbReference>
<dbReference type="GO" id="GO:0016491">
    <property type="term" value="F:oxidoreductase activity"/>
    <property type="evidence" value="ECO:0007669"/>
    <property type="project" value="UniProtKB-KW"/>
</dbReference>
<dbReference type="InterPro" id="IPR036291">
    <property type="entry name" value="NAD(P)-bd_dom_sf"/>
</dbReference>
<dbReference type="EMBL" id="BMNA01000003">
    <property type="protein sequence ID" value="GGL99467.1"/>
    <property type="molecule type" value="Genomic_DNA"/>
</dbReference>
<dbReference type="Proteomes" id="UP000655208">
    <property type="component" value="Unassembled WGS sequence"/>
</dbReference>
<evidence type="ECO:0000313" key="6">
    <source>
        <dbReference type="EMBL" id="GGL99467.1"/>
    </source>
</evidence>
<dbReference type="PRINTS" id="PR00081">
    <property type="entry name" value="GDHRDH"/>
</dbReference>
<proteinExistence type="inferred from homology"/>
<evidence type="ECO:0000313" key="7">
    <source>
        <dbReference type="Proteomes" id="UP000655208"/>
    </source>
</evidence>
<feature type="domain" description="Ketoreductase" evidence="5">
    <location>
        <begin position="25"/>
        <end position="200"/>
    </location>
</feature>